<keyword evidence="2" id="KW-1185">Reference proteome</keyword>
<evidence type="ECO:0000313" key="1">
    <source>
        <dbReference type="EMBL" id="RNL39505.1"/>
    </source>
</evidence>
<reference evidence="2" key="1">
    <citation type="submission" date="2018-05" db="EMBL/GenBank/DDBJ databases">
        <title>Genome Sequencing of selected type strains of the family Eggerthellaceae.</title>
        <authorList>
            <person name="Danylec N."/>
            <person name="Stoll D.A."/>
            <person name="Doetsch A."/>
            <person name="Huch M."/>
        </authorList>
    </citation>
    <scope>NUCLEOTIDE SEQUENCE [LARGE SCALE GENOMIC DNA]</scope>
    <source>
        <strain evidence="2">DSM 24851</strain>
    </source>
</reference>
<dbReference type="AlphaFoldDB" id="A0A3N0AXB7"/>
<dbReference type="Proteomes" id="UP000269591">
    <property type="component" value="Unassembled WGS sequence"/>
</dbReference>
<sequence>MSHVMIRGRFLATRLGVSRLTVEAGGKQSTMILWQIMDRIRKSSSFASIYKKRLLEAGVIGEPRRGEFNSSFRRSGIMCAEWKKTNPIVICCSFALLGGAYE</sequence>
<dbReference type="EMBL" id="QIBX01000011">
    <property type="protein sequence ID" value="RNL39505.1"/>
    <property type="molecule type" value="Genomic_DNA"/>
</dbReference>
<gene>
    <name evidence="1" type="ORF">DMP06_06880</name>
</gene>
<protein>
    <submittedName>
        <fullName evidence="1">Uncharacterized protein</fullName>
    </submittedName>
</protein>
<organism evidence="1 2">
    <name type="scientific">Slackia equolifaciens</name>
    <dbReference type="NCBI Taxonomy" id="498718"/>
    <lineage>
        <taxon>Bacteria</taxon>
        <taxon>Bacillati</taxon>
        <taxon>Actinomycetota</taxon>
        <taxon>Coriobacteriia</taxon>
        <taxon>Eggerthellales</taxon>
        <taxon>Eggerthellaceae</taxon>
        <taxon>Slackia</taxon>
    </lineage>
</organism>
<evidence type="ECO:0000313" key="2">
    <source>
        <dbReference type="Proteomes" id="UP000269591"/>
    </source>
</evidence>
<comment type="caution">
    <text evidence="1">The sequence shown here is derived from an EMBL/GenBank/DDBJ whole genome shotgun (WGS) entry which is preliminary data.</text>
</comment>
<proteinExistence type="predicted"/>
<name>A0A3N0AXB7_9ACTN</name>
<accession>A0A3N0AXB7</accession>